<dbReference type="SMART" id="SM00672">
    <property type="entry name" value="CAP10"/>
    <property type="match status" value="1"/>
</dbReference>
<gene>
    <name evidence="4" type="ORF">RCC_05457</name>
</gene>
<dbReference type="InterPro" id="IPR006598">
    <property type="entry name" value="CAP10"/>
</dbReference>
<proteinExistence type="predicted"/>
<dbReference type="InterPro" id="IPR051091">
    <property type="entry name" value="O-Glucosyltr/Glycosyltrsf_90"/>
</dbReference>
<evidence type="ECO:0000259" key="3">
    <source>
        <dbReference type="SMART" id="SM00672"/>
    </source>
</evidence>
<organism evidence="4 5">
    <name type="scientific">Ramularia collo-cygni</name>
    <dbReference type="NCBI Taxonomy" id="112498"/>
    <lineage>
        <taxon>Eukaryota</taxon>
        <taxon>Fungi</taxon>
        <taxon>Dikarya</taxon>
        <taxon>Ascomycota</taxon>
        <taxon>Pezizomycotina</taxon>
        <taxon>Dothideomycetes</taxon>
        <taxon>Dothideomycetidae</taxon>
        <taxon>Mycosphaerellales</taxon>
        <taxon>Mycosphaerellaceae</taxon>
        <taxon>Ramularia</taxon>
    </lineage>
</organism>
<name>A0A2D3V7P2_9PEZI</name>
<dbReference type="AlphaFoldDB" id="A0A2D3V7P2"/>
<evidence type="ECO:0000256" key="1">
    <source>
        <dbReference type="SAM" id="MobiDB-lite"/>
    </source>
</evidence>
<keyword evidence="2" id="KW-0732">Signal</keyword>
<keyword evidence="5" id="KW-1185">Reference proteome</keyword>
<feature type="chain" id="PRO_5013756882" description="Glycosyl transferase CAP10 domain-containing protein" evidence="2">
    <location>
        <begin position="30"/>
        <end position="491"/>
    </location>
</feature>
<dbReference type="RefSeq" id="XP_023626496.1">
    <property type="nucleotide sequence ID" value="XM_023770728.1"/>
</dbReference>
<sequence length="491" mass="55312">MAHGLTLRYVGVGAVLFALLLFYFLQASASVPTPVGSKELYAFYGLQYPHDGAVEQPVELEPPTANPDSVPGPQLPAEALALPPQPENPSIPQQPALNTPALPIDALGQINDILTEAQCSEAFPDLYDPIDQSIGHWFLSQHRITSEDVDISWRSDPSLHMPGGAVRFMIHKNEMRILETRGAIGAMGYHDRVTGILNLIQRALNSATAGGETLPTIEASFVVQDIADPPTPDGTHSFWTMTANKDNVTHERLWLFPNHDFWGDAVWGSYDDARRKAKDQDGAFIDKIPSAVWRGNPFWNMELRQPMIDIAKDQPWADVIPLKADQKENTLLASEYCKYAMTIHTEGVSYSGRLTQLLLCDSLPIVHDLEWRTHYTHLLKDHGPDQNYASVRRDWSDLEFVTKYYLQHPDEAEKVIANTVATFRNKYLTRAATSCYIRKLIKGYGSVAFEPRVARRRTQGGVRRLRGMAYEAFQQFMLRDYEGDEEDREDS</sequence>
<dbReference type="PANTHER" id="PTHR12203">
    <property type="entry name" value="KDEL LYS-ASP-GLU-LEU CONTAINING - RELATED"/>
    <property type="match status" value="1"/>
</dbReference>
<accession>A0A2D3V7P2</accession>
<evidence type="ECO:0000313" key="5">
    <source>
        <dbReference type="Proteomes" id="UP000225277"/>
    </source>
</evidence>
<reference evidence="4 5" key="1">
    <citation type="submission" date="2016-03" db="EMBL/GenBank/DDBJ databases">
        <authorList>
            <person name="Ploux O."/>
        </authorList>
    </citation>
    <scope>NUCLEOTIDE SEQUENCE [LARGE SCALE GENOMIC DNA]</scope>
    <source>
        <strain evidence="4 5">URUG2</strain>
    </source>
</reference>
<feature type="region of interest" description="Disordered" evidence="1">
    <location>
        <begin position="57"/>
        <end position="94"/>
    </location>
</feature>
<dbReference type="OrthoDB" id="202415at2759"/>
<evidence type="ECO:0000256" key="2">
    <source>
        <dbReference type="SAM" id="SignalP"/>
    </source>
</evidence>
<evidence type="ECO:0000313" key="4">
    <source>
        <dbReference type="EMBL" id="CZT19606.1"/>
    </source>
</evidence>
<feature type="domain" description="Glycosyl transferase CAP10" evidence="3">
    <location>
        <begin position="216"/>
        <end position="451"/>
    </location>
</feature>
<dbReference type="Pfam" id="PF05686">
    <property type="entry name" value="Glyco_transf_90"/>
    <property type="match status" value="1"/>
</dbReference>
<dbReference type="PANTHER" id="PTHR12203:SF107">
    <property type="entry name" value="GLYCOSYL TRANSFERASE CAP10 DOMAIN-CONTAINING PROTEIN"/>
    <property type="match status" value="1"/>
</dbReference>
<dbReference type="GeneID" id="35600619"/>
<dbReference type="Proteomes" id="UP000225277">
    <property type="component" value="Unassembled WGS sequence"/>
</dbReference>
<protein>
    <recommendedName>
        <fullName evidence="3">Glycosyl transferase CAP10 domain-containing protein</fullName>
    </recommendedName>
</protein>
<dbReference type="EMBL" id="FJUY01000007">
    <property type="protein sequence ID" value="CZT19606.1"/>
    <property type="molecule type" value="Genomic_DNA"/>
</dbReference>
<feature type="signal peptide" evidence="2">
    <location>
        <begin position="1"/>
        <end position="29"/>
    </location>
</feature>